<organism evidence="1 2">
    <name type="scientific">Streptomyces tuirus</name>
    <dbReference type="NCBI Taxonomy" id="68278"/>
    <lineage>
        <taxon>Bacteria</taxon>
        <taxon>Bacillati</taxon>
        <taxon>Actinomycetota</taxon>
        <taxon>Actinomycetes</taxon>
        <taxon>Kitasatosporales</taxon>
        <taxon>Streptomycetaceae</taxon>
        <taxon>Streptomyces</taxon>
    </lineage>
</organism>
<reference evidence="1 2" key="1">
    <citation type="submission" date="2021-04" db="EMBL/GenBank/DDBJ databases">
        <title>Characterization of the biosynthetic gene cluster of new lipopeptides with antitumor activity in the genome of the marine Streptomyces PHM034.</title>
        <authorList>
            <person name="Ceniceros A."/>
            <person name="Canedo L."/>
            <person name="Mendez C."/>
            <person name="Olano C."/>
            <person name="Schleissner C."/>
            <person name="Cuevas C."/>
            <person name="De La Calle F."/>
            <person name="Salas J.A."/>
        </authorList>
    </citation>
    <scope>NUCLEOTIDE SEQUENCE [LARGE SCALE GENOMIC DNA]</scope>
    <source>
        <strain evidence="1 2">PHM034</strain>
    </source>
</reference>
<proteinExistence type="predicted"/>
<evidence type="ECO:0000313" key="1">
    <source>
        <dbReference type="EMBL" id="MBR8638630.1"/>
    </source>
</evidence>
<keyword evidence="2" id="KW-1185">Reference proteome</keyword>
<accession>A0A941F8J0</accession>
<gene>
    <name evidence="1" type="ORF">KEF29_03275</name>
</gene>
<dbReference type="Proteomes" id="UP000682308">
    <property type="component" value="Unassembled WGS sequence"/>
</dbReference>
<dbReference type="EMBL" id="JAGTPG010000001">
    <property type="protein sequence ID" value="MBR8638630.1"/>
    <property type="molecule type" value="Genomic_DNA"/>
</dbReference>
<comment type="caution">
    <text evidence="1">The sequence shown here is derived from an EMBL/GenBank/DDBJ whole genome shotgun (WGS) entry which is preliminary data.</text>
</comment>
<name>A0A941F8J0_9ACTN</name>
<protein>
    <submittedName>
        <fullName evidence="1">Uncharacterized protein</fullName>
    </submittedName>
</protein>
<sequence length="65" mass="7212">MRRKSKNPGRTDKQLAQRATAIGIVAMGTGKVNATADRMLHDEFTPEEMRRALAYIESGKSVHGR</sequence>
<evidence type="ECO:0000313" key="2">
    <source>
        <dbReference type="Proteomes" id="UP000682308"/>
    </source>
</evidence>
<dbReference type="AlphaFoldDB" id="A0A941F8J0"/>